<keyword evidence="2" id="KW-0805">Transcription regulation</keyword>
<evidence type="ECO:0000256" key="1">
    <source>
        <dbReference type="ARBA" id="ARBA00004123"/>
    </source>
</evidence>
<reference evidence="8" key="1">
    <citation type="submission" date="2020-07" db="EMBL/GenBank/DDBJ databases">
        <title>The High-quality genome of the commercially important snow crab, Chionoecetes opilio.</title>
        <authorList>
            <person name="Jeong J.-H."/>
            <person name="Ryu S."/>
        </authorList>
    </citation>
    <scope>NUCLEOTIDE SEQUENCE</scope>
    <source>
        <strain evidence="8">MADBK_172401_WGS</strain>
        <tissue evidence="8">Digestive gland</tissue>
    </source>
</reference>
<feature type="compositionally biased region" description="Low complexity" evidence="6">
    <location>
        <begin position="159"/>
        <end position="177"/>
    </location>
</feature>
<proteinExistence type="predicted"/>
<comment type="subcellular location">
    <subcellularLocation>
        <location evidence="1">Nucleus</location>
    </subcellularLocation>
</comment>
<evidence type="ECO:0000256" key="2">
    <source>
        <dbReference type="ARBA" id="ARBA00023015"/>
    </source>
</evidence>
<feature type="compositionally biased region" description="Basic residues" evidence="6">
    <location>
        <begin position="51"/>
        <end position="71"/>
    </location>
</feature>
<evidence type="ECO:0000313" key="9">
    <source>
        <dbReference type="Proteomes" id="UP000770661"/>
    </source>
</evidence>
<dbReference type="InterPro" id="IPR011598">
    <property type="entry name" value="bHLH_dom"/>
</dbReference>
<keyword evidence="9" id="KW-1185">Reference proteome</keyword>
<dbReference type="InterPro" id="IPR036638">
    <property type="entry name" value="HLH_DNA-bd_sf"/>
</dbReference>
<gene>
    <name evidence="8" type="primary">Mnt</name>
    <name evidence="8" type="ORF">GWK47_022175</name>
</gene>
<name>A0A8J4XNU1_CHIOP</name>
<feature type="region of interest" description="Disordered" evidence="6">
    <location>
        <begin position="45"/>
        <end position="248"/>
    </location>
</feature>
<dbReference type="GO" id="GO:0046983">
    <property type="term" value="F:protein dimerization activity"/>
    <property type="evidence" value="ECO:0007669"/>
    <property type="project" value="InterPro"/>
</dbReference>
<dbReference type="GO" id="GO:0005634">
    <property type="term" value="C:nucleus"/>
    <property type="evidence" value="ECO:0007669"/>
    <property type="project" value="UniProtKB-SubCell"/>
</dbReference>
<dbReference type="OrthoDB" id="419455at2759"/>
<dbReference type="Gene3D" id="4.10.280.10">
    <property type="entry name" value="Helix-loop-helix DNA-binding domain"/>
    <property type="match status" value="1"/>
</dbReference>
<evidence type="ECO:0000256" key="6">
    <source>
        <dbReference type="SAM" id="MobiDB-lite"/>
    </source>
</evidence>
<dbReference type="GO" id="GO:0000981">
    <property type="term" value="F:DNA-binding transcription factor activity, RNA polymerase II-specific"/>
    <property type="evidence" value="ECO:0007669"/>
    <property type="project" value="TreeGrafter"/>
</dbReference>
<feature type="compositionally biased region" description="Low complexity" evidence="6">
    <location>
        <begin position="209"/>
        <end position="220"/>
    </location>
</feature>
<dbReference type="PANTHER" id="PTHR11969">
    <property type="entry name" value="MAX DIMERIZATION, MAD"/>
    <property type="match status" value="1"/>
</dbReference>
<dbReference type="Proteomes" id="UP000770661">
    <property type="component" value="Unassembled WGS sequence"/>
</dbReference>
<dbReference type="EMBL" id="JACEEZ010023931">
    <property type="protein sequence ID" value="KAG0710743.1"/>
    <property type="molecule type" value="Genomic_DNA"/>
</dbReference>
<dbReference type="SMART" id="SM00353">
    <property type="entry name" value="HLH"/>
    <property type="match status" value="1"/>
</dbReference>
<keyword evidence="3" id="KW-0238">DNA-binding</keyword>
<dbReference type="PROSITE" id="PS50888">
    <property type="entry name" value="BHLH"/>
    <property type="match status" value="1"/>
</dbReference>
<feature type="compositionally biased region" description="Low complexity" evidence="6">
    <location>
        <begin position="120"/>
        <end position="129"/>
    </location>
</feature>
<sequence length="297" mass="32453">MCDDVLWVTDLFFVADEGGEEGGDDEGVKREAVLQRVVDNLPRAATTIPNHHPHNSHHHNHHHHHHHHSSNHRGVGPNSPPPAPRTAPTSPAHAREEPPHQRRVPALSTPTLGVRPNASGQQQAGAQHHTSPRTSLSYPGSPATSPSPLGLLSVFRQESSSPPSSSSSTGDPSSLPSRLGSDTPHHQQQHQPGTHHNGLAKSLSLSPAHHSSYSHHGLYSPDDPAFKDDKNKRSGTTPSREVHNKLEKNRRAHLKECFETLRRQLPSMDDKKISNQTILKAAHKHIQVSRVFLASAV</sequence>
<keyword evidence="4" id="KW-0804">Transcription</keyword>
<feature type="domain" description="BHLH" evidence="7">
    <location>
        <begin position="238"/>
        <end position="289"/>
    </location>
</feature>
<organism evidence="8 9">
    <name type="scientific">Chionoecetes opilio</name>
    <name type="common">Atlantic snow crab</name>
    <name type="synonym">Cancer opilio</name>
    <dbReference type="NCBI Taxonomy" id="41210"/>
    <lineage>
        <taxon>Eukaryota</taxon>
        <taxon>Metazoa</taxon>
        <taxon>Ecdysozoa</taxon>
        <taxon>Arthropoda</taxon>
        <taxon>Crustacea</taxon>
        <taxon>Multicrustacea</taxon>
        <taxon>Malacostraca</taxon>
        <taxon>Eumalacostraca</taxon>
        <taxon>Eucarida</taxon>
        <taxon>Decapoda</taxon>
        <taxon>Pleocyemata</taxon>
        <taxon>Brachyura</taxon>
        <taxon>Eubrachyura</taxon>
        <taxon>Majoidea</taxon>
        <taxon>Majidae</taxon>
        <taxon>Chionoecetes</taxon>
    </lineage>
</organism>
<evidence type="ECO:0000313" key="8">
    <source>
        <dbReference type="EMBL" id="KAG0710743.1"/>
    </source>
</evidence>
<dbReference type="Pfam" id="PF00010">
    <property type="entry name" value="HLH"/>
    <property type="match status" value="1"/>
</dbReference>
<dbReference type="SUPFAM" id="SSF47459">
    <property type="entry name" value="HLH, helix-loop-helix DNA-binding domain"/>
    <property type="match status" value="1"/>
</dbReference>
<dbReference type="GO" id="GO:0000978">
    <property type="term" value="F:RNA polymerase II cis-regulatory region sequence-specific DNA binding"/>
    <property type="evidence" value="ECO:0007669"/>
    <property type="project" value="TreeGrafter"/>
</dbReference>
<evidence type="ECO:0000256" key="5">
    <source>
        <dbReference type="ARBA" id="ARBA00023242"/>
    </source>
</evidence>
<keyword evidence="5" id="KW-0539">Nucleus</keyword>
<comment type="caution">
    <text evidence="8">The sequence shown here is derived from an EMBL/GenBank/DDBJ whole genome shotgun (WGS) entry which is preliminary data.</text>
</comment>
<evidence type="ECO:0000259" key="7">
    <source>
        <dbReference type="PROSITE" id="PS50888"/>
    </source>
</evidence>
<evidence type="ECO:0000256" key="3">
    <source>
        <dbReference type="ARBA" id="ARBA00023125"/>
    </source>
</evidence>
<feature type="compositionally biased region" description="Polar residues" evidence="6">
    <location>
        <begin position="132"/>
        <end position="147"/>
    </location>
</feature>
<dbReference type="AlphaFoldDB" id="A0A8J4XNU1"/>
<protein>
    <submittedName>
        <fullName evidence="8">Max-binding protein MNT</fullName>
    </submittedName>
</protein>
<accession>A0A8J4XNU1</accession>
<dbReference type="PANTHER" id="PTHR11969:SF99">
    <property type="entry name" value="MAX-BINDING PROTEIN MNT"/>
    <property type="match status" value="1"/>
</dbReference>
<evidence type="ECO:0000256" key="4">
    <source>
        <dbReference type="ARBA" id="ARBA00023163"/>
    </source>
</evidence>